<comment type="caution">
    <text evidence="1">The sequence shown here is derived from an EMBL/GenBank/DDBJ whole genome shotgun (WGS) entry which is preliminary data.</text>
</comment>
<evidence type="ECO:0000313" key="1">
    <source>
        <dbReference type="EMBL" id="CAK5272677.1"/>
    </source>
</evidence>
<gene>
    <name evidence="1" type="ORF">MYCIT1_LOCUS18494</name>
    <name evidence="2" type="ORF">MYCIT1_LOCUS18852</name>
</gene>
<feature type="non-terminal residue" evidence="1">
    <location>
        <position position="1"/>
    </location>
</feature>
<keyword evidence="3" id="KW-1185">Reference proteome</keyword>
<evidence type="ECO:0000313" key="3">
    <source>
        <dbReference type="Proteomes" id="UP001295794"/>
    </source>
</evidence>
<organism evidence="1 3">
    <name type="scientific">Mycena citricolor</name>
    <dbReference type="NCBI Taxonomy" id="2018698"/>
    <lineage>
        <taxon>Eukaryota</taxon>
        <taxon>Fungi</taxon>
        <taxon>Dikarya</taxon>
        <taxon>Basidiomycota</taxon>
        <taxon>Agaricomycotina</taxon>
        <taxon>Agaricomycetes</taxon>
        <taxon>Agaricomycetidae</taxon>
        <taxon>Agaricales</taxon>
        <taxon>Marasmiineae</taxon>
        <taxon>Mycenaceae</taxon>
        <taxon>Mycena</taxon>
    </lineage>
</organism>
<dbReference type="EMBL" id="CAVNYO010000183">
    <property type="protein sequence ID" value="CAK5272677.1"/>
    <property type="molecule type" value="Genomic_DNA"/>
</dbReference>
<protein>
    <submittedName>
        <fullName evidence="1">Uncharacterized protein</fullName>
    </submittedName>
</protein>
<dbReference type="Proteomes" id="UP001295794">
    <property type="component" value="Unassembled WGS sequence"/>
</dbReference>
<sequence length="149" mass="16535">NVFSWTLSHPPPHAARGATCFQVARLRVKTCACQSIEPQRSFVLHAGHRISWGELPEGTGTRPREARRRVSRLVVERAEAAGVARGWAWRTGRAGGTQERKQAQDQGCELHVHAIDALVRGSRHSPVRPLLHLCMCSAIHHHAANPMRP</sequence>
<accession>A0AAD2HBQ7</accession>
<name>A0AAD2HBQ7_9AGAR</name>
<reference evidence="1" key="1">
    <citation type="submission" date="2023-11" db="EMBL/GenBank/DDBJ databases">
        <authorList>
            <person name="De Vega J J."/>
            <person name="De Vega J J."/>
        </authorList>
    </citation>
    <scope>NUCLEOTIDE SEQUENCE</scope>
</reference>
<dbReference type="AlphaFoldDB" id="A0AAD2HBQ7"/>
<evidence type="ECO:0000313" key="2">
    <source>
        <dbReference type="EMBL" id="CAK5272888.1"/>
    </source>
</evidence>
<proteinExistence type="predicted"/>
<dbReference type="EMBL" id="CAVNYO010000188">
    <property type="protein sequence ID" value="CAK5272888.1"/>
    <property type="molecule type" value="Genomic_DNA"/>
</dbReference>